<organism evidence="1 2">
    <name type="scientific">Thelephora ganbajun</name>
    <name type="common">Ganba fungus</name>
    <dbReference type="NCBI Taxonomy" id="370292"/>
    <lineage>
        <taxon>Eukaryota</taxon>
        <taxon>Fungi</taxon>
        <taxon>Dikarya</taxon>
        <taxon>Basidiomycota</taxon>
        <taxon>Agaricomycotina</taxon>
        <taxon>Agaricomycetes</taxon>
        <taxon>Thelephorales</taxon>
        <taxon>Thelephoraceae</taxon>
        <taxon>Thelephora</taxon>
    </lineage>
</organism>
<dbReference type="EMBL" id="MU119197">
    <property type="protein sequence ID" value="KAF9641804.1"/>
    <property type="molecule type" value="Genomic_DNA"/>
</dbReference>
<accession>A0ACB6YX04</accession>
<evidence type="ECO:0000313" key="1">
    <source>
        <dbReference type="EMBL" id="KAF9641804.1"/>
    </source>
</evidence>
<gene>
    <name evidence="1" type="ORF">BDM02DRAFT_489011</name>
</gene>
<evidence type="ECO:0000313" key="2">
    <source>
        <dbReference type="Proteomes" id="UP000886501"/>
    </source>
</evidence>
<comment type="caution">
    <text evidence="1">The sequence shown here is derived from an EMBL/GenBank/DDBJ whole genome shotgun (WGS) entry which is preliminary data.</text>
</comment>
<name>A0ACB6YX04_THEGA</name>
<sequence>MKTQSFLRTKPFIHLFIRLLIQSGRICSGNISPEERVAPGSCLSGLGIAGLFTPSPWSFVVLYSPGRGGIRHFLHSLLPLPLTLTYVSLSLSTARGFSRRSTIPPTMSILLASSRLFSNQPLIYGAVIHQIRPIVSFLNRGVARTYTKFQER</sequence>
<dbReference type="Proteomes" id="UP000886501">
    <property type="component" value="Unassembled WGS sequence"/>
</dbReference>
<proteinExistence type="predicted"/>
<reference evidence="1" key="1">
    <citation type="submission" date="2019-10" db="EMBL/GenBank/DDBJ databases">
        <authorList>
            <consortium name="DOE Joint Genome Institute"/>
            <person name="Kuo A."/>
            <person name="Miyauchi S."/>
            <person name="Kiss E."/>
            <person name="Drula E."/>
            <person name="Kohler A."/>
            <person name="Sanchez-Garcia M."/>
            <person name="Andreopoulos B."/>
            <person name="Barry K.W."/>
            <person name="Bonito G."/>
            <person name="Buee M."/>
            <person name="Carver A."/>
            <person name="Chen C."/>
            <person name="Cichocki N."/>
            <person name="Clum A."/>
            <person name="Culley D."/>
            <person name="Crous P.W."/>
            <person name="Fauchery L."/>
            <person name="Girlanda M."/>
            <person name="Hayes R."/>
            <person name="Keri Z."/>
            <person name="Labutti K."/>
            <person name="Lipzen A."/>
            <person name="Lombard V."/>
            <person name="Magnuson J."/>
            <person name="Maillard F."/>
            <person name="Morin E."/>
            <person name="Murat C."/>
            <person name="Nolan M."/>
            <person name="Ohm R."/>
            <person name="Pangilinan J."/>
            <person name="Pereira M."/>
            <person name="Perotto S."/>
            <person name="Peter M."/>
            <person name="Riley R."/>
            <person name="Sitrit Y."/>
            <person name="Stielow B."/>
            <person name="Szollosi G."/>
            <person name="Zifcakova L."/>
            <person name="Stursova M."/>
            <person name="Spatafora J.W."/>
            <person name="Tedersoo L."/>
            <person name="Vaario L.-M."/>
            <person name="Yamada A."/>
            <person name="Yan M."/>
            <person name="Wang P."/>
            <person name="Xu J."/>
            <person name="Bruns T."/>
            <person name="Baldrian P."/>
            <person name="Vilgalys R."/>
            <person name="Henrissat B."/>
            <person name="Grigoriev I.V."/>
            <person name="Hibbett D."/>
            <person name="Nagy L.G."/>
            <person name="Martin F.M."/>
        </authorList>
    </citation>
    <scope>NUCLEOTIDE SEQUENCE</scope>
    <source>
        <strain evidence="1">P2</strain>
    </source>
</reference>
<protein>
    <submittedName>
        <fullName evidence="1">Uncharacterized protein</fullName>
    </submittedName>
</protein>
<reference evidence="1" key="2">
    <citation type="journal article" date="2020" name="Nat. Commun.">
        <title>Large-scale genome sequencing of mycorrhizal fungi provides insights into the early evolution of symbiotic traits.</title>
        <authorList>
            <person name="Miyauchi S."/>
            <person name="Kiss E."/>
            <person name="Kuo A."/>
            <person name="Drula E."/>
            <person name="Kohler A."/>
            <person name="Sanchez-Garcia M."/>
            <person name="Morin E."/>
            <person name="Andreopoulos B."/>
            <person name="Barry K.W."/>
            <person name="Bonito G."/>
            <person name="Buee M."/>
            <person name="Carver A."/>
            <person name="Chen C."/>
            <person name="Cichocki N."/>
            <person name="Clum A."/>
            <person name="Culley D."/>
            <person name="Crous P.W."/>
            <person name="Fauchery L."/>
            <person name="Girlanda M."/>
            <person name="Hayes R.D."/>
            <person name="Keri Z."/>
            <person name="LaButti K."/>
            <person name="Lipzen A."/>
            <person name="Lombard V."/>
            <person name="Magnuson J."/>
            <person name="Maillard F."/>
            <person name="Murat C."/>
            <person name="Nolan M."/>
            <person name="Ohm R.A."/>
            <person name="Pangilinan J."/>
            <person name="Pereira M.F."/>
            <person name="Perotto S."/>
            <person name="Peter M."/>
            <person name="Pfister S."/>
            <person name="Riley R."/>
            <person name="Sitrit Y."/>
            <person name="Stielow J.B."/>
            <person name="Szollosi G."/>
            <person name="Zifcakova L."/>
            <person name="Stursova M."/>
            <person name="Spatafora J.W."/>
            <person name="Tedersoo L."/>
            <person name="Vaario L.M."/>
            <person name="Yamada A."/>
            <person name="Yan M."/>
            <person name="Wang P."/>
            <person name="Xu J."/>
            <person name="Bruns T."/>
            <person name="Baldrian P."/>
            <person name="Vilgalys R."/>
            <person name="Dunand C."/>
            <person name="Henrissat B."/>
            <person name="Grigoriev I.V."/>
            <person name="Hibbett D."/>
            <person name="Nagy L.G."/>
            <person name="Martin F.M."/>
        </authorList>
    </citation>
    <scope>NUCLEOTIDE SEQUENCE</scope>
    <source>
        <strain evidence="1">P2</strain>
    </source>
</reference>
<keyword evidence="2" id="KW-1185">Reference proteome</keyword>